<dbReference type="Proteomes" id="UP000243468">
    <property type="component" value="Unassembled WGS sequence"/>
</dbReference>
<name>A0A1G6LDG8_9GAMM</name>
<gene>
    <name evidence="1" type="ORF">SAMN05421732_106112</name>
</gene>
<dbReference type="RefSeq" id="WP_092819953.1">
    <property type="nucleotide sequence ID" value="NZ_BAABKJ010000011.1"/>
</dbReference>
<dbReference type="EMBL" id="FMYO01000006">
    <property type="protein sequence ID" value="SDC41233.1"/>
    <property type="molecule type" value="Genomic_DNA"/>
</dbReference>
<sequence>MRTLILLAGIILLSGCSLGTSRELKHAEKMLADFQCNKIESAQMAHSSITSYHEQTLASSRQKAQSYIQSYKDGEDLFNLPLTEVIEEQYYIYQEACQHLGGISPAQNQ</sequence>
<protein>
    <recommendedName>
        <fullName evidence="3">Lipoprotein</fullName>
    </recommendedName>
</protein>
<dbReference type="STRING" id="1226327.SAMN05421732_106112"/>
<keyword evidence="2" id="KW-1185">Reference proteome</keyword>
<evidence type="ECO:0000313" key="2">
    <source>
        <dbReference type="Proteomes" id="UP000243468"/>
    </source>
</evidence>
<dbReference type="OrthoDB" id="6704475at2"/>
<evidence type="ECO:0000313" key="1">
    <source>
        <dbReference type="EMBL" id="SDC41233.1"/>
    </source>
</evidence>
<accession>A0A1G6LDG8</accession>
<proteinExistence type="predicted"/>
<reference evidence="2" key="1">
    <citation type="submission" date="2016-09" db="EMBL/GenBank/DDBJ databases">
        <authorList>
            <person name="Varghese N."/>
            <person name="Submissions S."/>
        </authorList>
    </citation>
    <scope>NUCLEOTIDE SEQUENCE [LARGE SCALE GENOMIC DNA]</scope>
    <source>
        <strain evidence="2">ANC 4667</strain>
    </source>
</reference>
<evidence type="ECO:0008006" key="3">
    <source>
        <dbReference type="Google" id="ProtNLM"/>
    </source>
</evidence>
<dbReference type="PROSITE" id="PS51257">
    <property type="entry name" value="PROKAR_LIPOPROTEIN"/>
    <property type="match status" value="1"/>
</dbReference>
<organism evidence="1 2">
    <name type="scientific">Acinetobacter kookii</name>
    <dbReference type="NCBI Taxonomy" id="1226327"/>
    <lineage>
        <taxon>Bacteria</taxon>
        <taxon>Pseudomonadati</taxon>
        <taxon>Pseudomonadota</taxon>
        <taxon>Gammaproteobacteria</taxon>
        <taxon>Moraxellales</taxon>
        <taxon>Moraxellaceae</taxon>
        <taxon>Acinetobacter</taxon>
    </lineage>
</organism>
<dbReference type="AlphaFoldDB" id="A0A1G6LDG8"/>